<accession>A0A9Q1HHW2</accession>
<sequence>MSLPEDERPGAFEILRAIQDGIVTDIGEPLDVPGLPIEVDHLQQTPCSTEESVAGTCADSNTDAHAEDNATDTDTTDDADSDPDFNVADEEQVTDESDDDHEGIDNPGTSAGVGTPGGEPAEVIRARKRKRSVESWKKNRRREDRVRGRQYTSTTGQQVEAKKPQPACAASCRRKCTTIFTEEDRKQLCKSNYNLANYARQKDYICCNIVEQVPKQRVGRNPNKRNVSRSYSFPKGDRYEQVCQRFFMSTLDISESVIRHALKHKGSSGTFTSLDQRGKHSPANKTPALQIEGVRMHIRSIPSMESHYTRKDTQRKYLDSGLSIRKMHRDLYPAWCQKHGYAPVSEKVYRTIFNTEFNLGVHQPKKDRCLACTKFENLTGDAKEEFRPNHEEHLLRKEESATMKDADKTASANDPNLQAITFDLQAVLQTPFTDVGLLYYKRKLSVYNFTIYEQDTRKGYCYLWPESEGKRGANEIASCLLSYLRSLPPNIHHVTSFSDTCTGQNRNVHVAAALLYAVRVLDNIHTIDQKFMESGHSSMEVDAMHSAIEREKKTQKVYNTHEWAMICRAARRGKGTIPYEVQELKHRDFYDFQKLSEQLISNKSISVDGKKINWMKIKWFQFLKEKPSSFLCKERLTDNEFIEVNVACTPTARGRQRHNNVQQPQTLELKQVYQSSLPITTAKKADLISLLDNGAIPEEYRLFYVNLKSRRDMRDILPQPDAEEEDVDLVEA</sequence>
<reference evidence="2" key="1">
    <citation type="submission" date="2021-10" db="EMBL/GenBank/DDBJ databases">
        <title>Tropical sea cucumber genome reveals ecological adaptation and Cuvierian tubules defense mechanism.</title>
        <authorList>
            <person name="Chen T."/>
        </authorList>
    </citation>
    <scope>NUCLEOTIDE SEQUENCE</scope>
    <source>
        <strain evidence="2">Nanhai2018</strain>
        <tissue evidence="2">Muscle</tissue>
    </source>
</reference>
<gene>
    <name evidence="2" type="ORF">HOLleu_03872</name>
</gene>
<evidence type="ECO:0000313" key="2">
    <source>
        <dbReference type="EMBL" id="KAJ8050607.1"/>
    </source>
</evidence>
<evidence type="ECO:0000313" key="3">
    <source>
        <dbReference type="Proteomes" id="UP001152320"/>
    </source>
</evidence>
<comment type="caution">
    <text evidence="2">The sequence shown here is derived from an EMBL/GenBank/DDBJ whole genome shotgun (WGS) entry which is preliminary data.</text>
</comment>
<keyword evidence="3" id="KW-1185">Reference proteome</keyword>
<proteinExistence type="predicted"/>
<dbReference type="Proteomes" id="UP001152320">
    <property type="component" value="Chromosome 1"/>
</dbReference>
<protein>
    <submittedName>
        <fullName evidence="2">Uncharacterized protein</fullName>
    </submittedName>
</protein>
<dbReference type="PANTHER" id="PTHR10773">
    <property type="entry name" value="DNA-DIRECTED RNA POLYMERASES I, II, AND III SUBUNIT RPABC2"/>
    <property type="match status" value="1"/>
</dbReference>
<feature type="compositionally biased region" description="Acidic residues" evidence="1">
    <location>
        <begin position="69"/>
        <end position="102"/>
    </location>
</feature>
<feature type="compositionally biased region" description="Basic and acidic residues" evidence="1">
    <location>
        <begin position="132"/>
        <end position="147"/>
    </location>
</feature>
<dbReference type="EMBL" id="JAIZAY010000001">
    <property type="protein sequence ID" value="KAJ8050607.1"/>
    <property type="molecule type" value="Genomic_DNA"/>
</dbReference>
<feature type="region of interest" description="Disordered" evidence="1">
    <location>
        <begin position="45"/>
        <end position="159"/>
    </location>
</feature>
<dbReference type="PANTHER" id="PTHR10773:SF19">
    <property type="match status" value="1"/>
</dbReference>
<organism evidence="2 3">
    <name type="scientific">Holothuria leucospilota</name>
    <name type="common">Black long sea cucumber</name>
    <name type="synonym">Mertensiothuria leucospilota</name>
    <dbReference type="NCBI Taxonomy" id="206669"/>
    <lineage>
        <taxon>Eukaryota</taxon>
        <taxon>Metazoa</taxon>
        <taxon>Echinodermata</taxon>
        <taxon>Eleutherozoa</taxon>
        <taxon>Echinozoa</taxon>
        <taxon>Holothuroidea</taxon>
        <taxon>Aspidochirotacea</taxon>
        <taxon>Aspidochirotida</taxon>
        <taxon>Holothuriidae</taxon>
        <taxon>Holothuria</taxon>
    </lineage>
</organism>
<name>A0A9Q1HHW2_HOLLE</name>
<dbReference type="AlphaFoldDB" id="A0A9Q1HHW2"/>
<evidence type="ECO:0000256" key="1">
    <source>
        <dbReference type="SAM" id="MobiDB-lite"/>
    </source>
</evidence>
<dbReference type="OrthoDB" id="6593594at2759"/>